<comment type="caution">
    <text evidence="1">The sequence shown here is derived from an EMBL/GenBank/DDBJ whole genome shotgun (WGS) entry which is preliminary data.</text>
</comment>
<keyword evidence="2" id="KW-1185">Reference proteome</keyword>
<evidence type="ECO:0000313" key="1">
    <source>
        <dbReference type="EMBL" id="KAH7931090.1"/>
    </source>
</evidence>
<dbReference type="Proteomes" id="UP000790709">
    <property type="component" value="Unassembled WGS sequence"/>
</dbReference>
<gene>
    <name evidence="1" type="ORF">BV22DRAFT_1027853</name>
</gene>
<reference evidence="1" key="1">
    <citation type="journal article" date="2021" name="New Phytol.">
        <title>Evolutionary innovations through gain and loss of genes in the ectomycorrhizal Boletales.</title>
        <authorList>
            <person name="Wu G."/>
            <person name="Miyauchi S."/>
            <person name="Morin E."/>
            <person name="Kuo A."/>
            <person name="Drula E."/>
            <person name="Varga T."/>
            <person name="Kohler A."/>
            <person name="Feng B."/>
            <person name="Cao Y."/>
            <person name="Lipzen A."/>
            <person name="Daum C."/>
            <person name="Hundley H."/>
            <person name="Pangilinan J."/>
            <person name="Johnson J."/>
            <person name="Barry K."/>
            <person name="LaButti K."/>
            <person name="Ng V."/>
            <person name="Ahrendt S."/>
            <person name="Min B."/>
            <person name="Choi I.G."/>
            <person name="Park H."/>
            <person name="Plett J.M."/>
            <person name="Magnuson J."/>
            <person name="Spatafora J.W."/>
            <person name="Nagy L.G."/>
            <person name="Henrissat B."/>
            <person name="Grigoriev I.V."/>
            <person name="Yang Z.L."/>
            <person name="Xu J."/>
            <person name="Martin F.M."/>
        </authorList>
    </citation>
    <scope>NUCLEOTIDE SEQUENCE</scope>
    <source>
        <strain evidence="1">KUC20120723A-06</strain>
    </source>
</reference>
<dbReference type="EMBL" id="MU266328">
    <property type="protein sequence ID" value="KAH7931090.1"/>
    <property type="molecule type" value="Genomic_DNA"/>
</dbReference>
<organism evidence="1 2">
    <name type="scientific">Leucogyrophana mollusca</name>
    <dbReference type="NCBI Taxonomy" id="85980"/>
    <lineage>
        <taxon>Eukaryota</taxon>
        <taxon>Fungi</taxon>
        <taxon>Dikarya</taxon>
        <taxon>Basidiomycota</taxon>
        <taxon>Agaricomycotina</taxon>
        <taxon>Agaricomycetes</taxon>
        <taxon>Agaricomycetidae</taxon>
        <taxon>Boletales</taxon>
        <taxon>Boletales incertae sedis</taxon>
        <taxon>Leucogyrophana</taxon>
    </lineage>
</organism>
<name>A0ACB8BYN2_9AGAM</name>
<evidence type="ECO:0000313" key="2">
    <source>
        <dbReference type="Proteomes" id="UP000790709"/>
    </source>
</evidence>
<protein>
    <submittedName>
        <fullName evidence="1">Uncharacterized protein</fullName>
    </submittedName>
</protein>
<proteinExistence type="predicted"/>
<sequence>MPKAASSSVGIAGRPALRRNQACRSCRKRKLKCDASRPHCATCVKQWQALISVPAPVGYAHPTEPQCVYDPVDGLALAPDTDPLEKIRLLEEEVSKLKIQLQEQSVATSSTSPVNHSLRRHPHSLLRPASASSSASGSQASGSPGTSLIHNLDKDHFTSSHSSKTLFRNEGESPELLTIGNRCSTDAILNLIYSGWNPDLPDPQLLEHYVDVFFKCDPCGPRILHRPSFLAALRLHPRDPLFPHSAILHAICASASRWSSRDVAIMPDGSRRDEFAEYHASKTRQYIDKTMATGEDIFHVVQACILLAWYFYQEGRWVEIWIFAGFQTRVAVPLRLNYPGTFSTHGSHSPSGYLPPPKDFRDLESRRRTWWMTIIFDRIVSVGGWIHAIDERDLGTELPLCGADFEAEQLMPSNPQDMVTEDIFTTHLPRYTDSFLLLIKAVMLFGRVTDFNVRSNLRAPTAPSKNQDPFVLPGFTELDALVCGDFINNLPHIYRLNHGVTDVPSCKSPVDTDLYMVHLIPHAATITLHNPYLNLDEMPCLSTLRCIEAARSILTAFFMLSATSLDITRLHPFVTICWYLAAVVQVQVCKHFIEIGDEVREAQVWGEINVLRQAMLDYGTRSPIGTRQEKLLQGLMREIVRLTSQKQPLEVGLPLYPFSHSTLFSESGSRMPQDGVPFAPLPNPNTESHQPDEEPPCNSLAFGTDMPPPAPLACSVWSPNDPQGSGAEASLSNWNYSP</sequence>
<accession>A0ACB8BYN2</accession>